<organism evidence="2 3">
    <name type="scientific">Prorocentrum cordatum</name>
    <dbReference type="NCBI Taxonomy" id="2364126"/>
    <lineage>
        <taxon>Eukaryota</taxon>
        <taxon>Sar</taxon>
        <taxon>Alveolata</taxon>
        <taxon>Dinophyceae</taxon>
        <taxon>Prorocentrales</taxon>
        <taxon>Prorocentraceae</taxon>
        <taxon>Prorocentrum</taxon>
    </lineage>
</organism>
<feature type="region of interest" description="Disordered" evidence="1">
    <location>
        <begin position="585"/>
        <end position="622"/>
    </location>
</feature>
<accession>A0ABN9PS60</accession>
<reference evidence="2" key="1">
    <citation type="submission" date="2023-10" db="EMBL/GenBank/DDBJ databases">
        <authorList>
            <person name="Chen Y."/>
            <person name="Shah S."/>
            <person name="Dougan E. K."/>
            <person name="Thang M."/>
            <person name="Chan C."/>
        </authorList>
    </citation>
    <scope>NUCLEOTIDE SEQUENCE [LARGE SCALE GENOMIC DNA]</scope>
</reference>
<name>A0ABN9PS60_9DINO</name>
<gene>
    <name evidence="2" type="ORF">PCOR1329_LOCUS4552</name>
</gene>
<evidence type="ECO:0000313" key="2">
    <source>
        <dbReference type="EMBL" id="CAK0794634.1"/>
    </source>
</evidence>
<proteinExistence type="predicted"/>
<protein>
    <submittedName>
        <fullName evidence="2">Uncharacterized protein</fullName>
    </submittedName>
</protein>
<dbReference type="EMBL" id="CAUYUJ010001177">
    <property type="protein sequence ID" value="CAK0794634.1"/>
    <property type="molecule type" value="Genomic_DNA"/>
</dbReference>
<evidence type="ECO:0000313" key="3">
    <source>
        <dbReference type="Proteomes" id="UP001189429"/>
    </source>
</evidence>
<comment type="caution">
    <text evidence="2">The sequence shown here is derived from an EMBL/GenBank/DDBJ whole genome shotgun (WGS) entry which is preliminary data.</text>
</comment>
<evidence type="ECO:0000256" key="1">
    <source>
        <dbReference type="SAM" id="MobiDB-lite"/>
    </source>
</evidence>
<dbReference type="Proteomes" id="UP001189429">
    <property type="component" value="Unassembled WGS sequence"/>
</dbReference>
<sequence length="622" mass="67181">MEAWTFNKDLWERNGGYLVPFTDSDLKCLTVAASHTVATVRCAMYGAKGINPEICMPDGAISKDLVLGKASSCSIPMTQGMPFLVIKWEVKEKFEGLASLLQEAFNETHASYRHESKMQTLQRIHKVLEVERGGDGPFLTEIVNYSKCIGDERKDVSTKTFTALAGAQLACAPRWIVAYLKARLVAPDTFCKDGVSNMITGSDLAELQHTGKKHVQVMACGVVFGEVDAFLKTITGLAAAAAAKLASDLQIRCVMMVMAKKAKGRTVYGTLDEIKAKFIEELCIACPLAANVTPPWTTEKDTTNAAAPSGGFVEYVQSGGQMVVDGKVITDLGFDVGVLVKAQSGDDGIYKIVEIKGCEVKLSKDTDAPKGKCKGKGKAKPITITTSKLMDEYKVHVQSEKFEIKVDPANAQQNPMRHKDLGSEMLKSQVRIAIADLFAKHMGDVCVTIVVAKTGKSVIADKAYKPGELVLVPLCSTVGVSTSVPTNAILVPGAPTWYSNLHSLYPVPKCDLPQEGSDASADTFIVPYLCVPGTQDAALANMAPKYIDVRCQREDCYLNCTLRLPVISSTKKLLKGQELFQKTADPRIATIKSPKKDSKASPSPKKRAAPDASGPSKSRKSR</sequence>
<keyword evidence="3" id="KW-1185">Reference proteome</keyword>